<protein>
    <submittedName>
        <fullName evidence="5">Sugar ABC transporter substrate-binding protein</fullName>
    </submittedName>
</protein>
<proteinExistence type="inferred from homology"/>
<evidence type="ECO:0000256" key="3">
    <source>
        <dbReference type="ARBA" id="ARBA00022729"/>
    </source>
</evidence>
<comment type="similarity">
    <text evidence="2">Belongs to the bacterial solute-binding protein 2 family.</text>
</comment>
<dbReference type="SUPFAM" id="SSF53822">
    <property type="entry name" value="Periplasmic binding protein-like I"/>
    <property type="match status" value="1"/>
</dbReference>
<evidence type="ECO:0000313" key="5">
    <source>
        <dbReference type="EMBL" id="MFC5506700.1"/>
    </source>
</evidence>
<organism evidence="5 6">
    <name type="scientific">Bosea massiliensis</name>
    <dbReference type="NCBI Taxonomy" id="151419"/>
    <lineage>
        <taxon>Bacteria</taxon>
        <taxon>Pseudomonadati</taxon>
        <taxon>Pseudomonadota</taxon>
        <taxon>Alphaproteobacteria</taxon>
        <taxon>Hyphomicrobiales</taxon>
        <taxon>Boseaceae</taxon>
        <taxon>Bosea</taxon>
    </lineage>
</organism>
<comment type="subcellular location">
    <subcellularLocation>
        <location evidence="1">Cell envelope</location>
    </subcellularLocation>
</comment>
<dbReference type="PROSITE" id="PS51318">
    <property type="entry name" value="TAT"/>
    <property type="match status" value="1"/>
</dbReference>
<dbReference type="InterPro" id="IPR006311">
    <property type="entry name" value="TAT_signal"/>
</dbReference>
<evidence type="ECO:0000313" key="6">
    <source>
        <dbReference type="Proteomes" id="UP001596060"/>
    </source>
</evidence>
<dbReference type="InterPro" id="IPR025997">
    <property type="entry name" value="SBP_2_dom"/>
</dbReference>
<keyword evidence="3" id="KW-0732">Signal</keyword>
<evidence type="ECO:0000256" key="2">
    <source>
        <dbReference type="ARBA" id="ARBA00007639"/>
    </source>
</evidence>
<accession>A0ABW0P2T1</accession>
<gene>
    <name evidence="5" type="ORF">ACFPN9_15690</name>
</gene>
<keyword evidence="6" id="KW-1185">Reference proteome</keyword>
<name>A0ABW0P2T1_9HYPH</name>
<dbReference type="RefSeq" id="WP_067993570.1">
    <property type="nucleotide sequence ID" value="NZ_JBHSLU010000047.1"/>
</dbReference>
<comment type="caution">
    <text evidence="5">The sequence shown here is derived from an EMBL/GenBank/DDBJ whole genome shotgun (WGS) entry which is preliminary data.</text>
</comment>
<sequence length="375" mass="39566">MSVSRRAVLGALGLAAVPALLRSQEVARGITAPRRFAPFNPAAARCSPPGGLTRTLVFAQDNQREFVQSAARGMALAARQRGLAFEVALADNDPRAMVGQVRKALTDRAGALIVAPIDVATLAPVLRLFIAQGGYVGSIVPPPATTILNAPQLATGRALGDAAVDYIRTRKGGEARVVLLTHDSNQFLAQRFVAIRAALKSLPGVRIIADISPRTVDKAGGHATMRTVLLAHSRVDVVLGADTVVLGALAALREAGLARDDQFIGGIDGEPEAIAEMRRNGPYKASVGLASPIFGYALAQHAADWLEGGSVPQGLDILPSLISPESLGQFERDTADPAAVYHDDARRSAYLKAYGNICHDSRADYVDFGWSSELK</sequence>
<reference evidence="6" key="1">
    <citation type="journal article" date="2019" name="Int. J. Syst. Evol. Microbiol.">
        <title>The Global Catalogue of Microorganisms (GCM) 10K type strain sequencing project: providing services to taxonomists for standard genome sequencing and annotation.</title>
        <authorList>
            <consortium name="The Broad Institute Genomics Platform"/>
            <consortium name="The Broad Institute Genome Sequencing Center for Infectious Disease"/>
            <person name="Wu L."/>
            <person name="Ma J."/>
        </authorList>
    </citation>
    <scope>NUCLEOTIDE SEQUENCE [LARGE SCALE GENOMIC DNA]</scope>
    <source>
        <strain evidence="6">CCUG 43117</strain>
    </source>
</reference>
<feature type="domain" description="Periplasmic binding protein" evidence="4">
    <location>
        <begin position="61"/>
        <end position="308"/>
    </location>
</feature>
<evidence type="ECO:0000256" key="1">
    <source>
        <dbReference type="ARBA" id="ARBA00004196"/>
    </source>
</evidence>
<dbReference type="InterPro" id="IPR028082">
    <property type="entry name" value="Peripla_BP_I"/>
</dbReference>
<dbReference type="Proteomes" id="UP001596060">
    <property type="component" value="Unassembled WGS sequence"/>
</dbReference>
<dbReference type="EMBL" id="JBHSLU010000047">
    <property type="protein sequence ID" value="MFC5506700.1"/>
    <property type="molecule type" value="Genomic_DNA"/>
</dbReference>
<dbReference type="PANTHER" id="PTHR46847:SF1">
    <property type="entry name" value="D-ALLOSE-BINDING PERIPLASMIC PROTEIN-RELATED"/>
    <property type="match status" value="1"/>
</dbReference>
<dbReference type="PANTHER" id="PTHR46847">
    <property type="entry name" value="D-ALLOSE-BINDING PERIPLASMIC PROTEIN-RELATED"/>
    <property type="match status" value="1"/>
</dbReference>
<dbReference type="CDD" id="cd01536">
    <property type="entry name" value="PBP1_ABC_sugar_binding-like"/>
    <property type="match status" value="1"/>
</dbReference>
<dbReference type="Pfam" id="PF13407">
    <property type="entry name" value="Peripla_BP_4"/>
    <property type="match status" value="1"/>
</dbReference>
<evidence type="ECO:0000259" key="4">
    <source>
        <dbReference type="Pfam" id="PF13407"/>
    </source>
</evidence>
<dbReference type="Gene3D" id="3.40.50.2300">
    <property type="match status" value="2"/>
</dbReference>